<dbReference type="EMBL" id="CAJOBI010339390">
    <property type="protein sequence ID" value="CAF5210708.1"/>
    <property type="molecule type" value="Genomic_DNA"/>
</dbReference>
<name>A0A8S3J187_9BILA</name>
<comment type="caution">
    <text evidence="2">The sequence shown here is derived from an EMBL/GenBank/DDBJ whole genome shotgun (WGS) entry which is preliminary data.</text>
</comment>
<accession>A0A8S3J187</accession>
<evidence type="ECO:0000313" key="3">
    <source>
        <dbReference type="Proteomes" id="UP000676336"/>
    </source>
</evidence>
<feature type="region of interest" description="Disordered" evidence="1">
    <location>
        <begin position="46"/>
        <end position="160"/>
    </location>
</feature>
<protein>
    <submittedName>
        <fullName evidence="2">Uncharacterized protein</fullName>
    </submittedName>
</protein>
<feature type="compositionally biased region" description="Acidic residues" evidence="1">
    <location>
        <begin position="49"/>
        <end position="59"/>
    </location>
</feature>
<evidence type="ECO:0000313" key="2">
    <source>
        <dbReference type="EMBL" id="CAF5210708.1"/>
    </source>
</evidence>
<evidence type="ECO:0000256" key="1">
    <source>
        <dbReference type="SAM" id="MobiDB-lite"/>
    </source>
</evidence>
<dbReference type="AlphaFoldDB" id="A0A8S3J187"/>
<sequence length="160" mass="17787">FFFLYTFRCVDDGYCSSDQADLIQRYVEKKLRKLYKIDETVGKSLLTNDDNDDEFDDDDIKDRKSLVISDDENSGLSTRGTTNRPLLKNERPLTNETMSSGKHISLHNDNNVALSPSISTHSRHLSSLSITSPTKGNPSPGELTKAMSPSSLSEASPILD</sequence>
<proteinExistence type="predicted"/>
<feature type="compositionally biased region" description="Polar residues" evidence="1">
    <location>
        <begin position="74"/>
        <end position="84"/>
    </location>
</feature>
<feature type="non-terminal residue" evidence="2">
    <location>
        <position position="1"/>
    </location>
</feature>
<organism evidence="2 3">
    <name type="scientific">Rotaria magnacalcarata</name>
    <dbReference type="NCBI Taxonomy" id="392030"/>
    <lineage>
        <taxon>Eukaryota</taxon>
        <taxon>Metazoa</taxon>
        <taxon>Spiralia</taxon>
        <taxon>Gnathifera</taxon>
        <taxon>Rotifera</taxon>
        <taxon>Eurotatoria</taxon>
        <taxon>Bdelloidea</taxon>
        <taxon>Philodinida</taxon>
        <taxon>Philodinidae</taxon>
        <taxon>Rotaria</taxon>
    </lineage>
</organism>
<reference evidence="2" key="1">
    <citation type="submission" date="2021-02" db="EMBL/GenBank/DDBJ databases">
        <authorList>
            <person name="Nowell W R."/>
        </authorList>
    </citation>
    <scope>NUCLEOTIDE SEQUENCE</scope>
</reference>
<gene>
    <name evidence="2" type="ORF">SMN809_LOCUS78268</name>
</gene>
<dbReference type="Proteomes" id="UP000676336">
    <property type="component" value="Unassembled WGS sequence"/>
</dbReference>
<feature type="compositionally biased region" description="Polar residues" evidence="1">
    <location>
        <begin position="94"/>
        <end position="137"/>
    </location>
</feature>